<proteinExistence type="predicted"/>
<accession>A0A226DSY1</accession>
<evidence type="ECO:0000313" key="2">
    <source>
        <dbReference type="Proteomes" id="UP000198287"/>
    </source>
</evidence>
<organism evidence="1 2">
    <name type="scientific">Folsomia candida</name>
    <name type="common">Springtail</name>
    <dbReference type="NCBI Taxonomy" id="158441"/>
    <lineage>
        <taxon>Eukaryota</taxon>
        <taxon>Metazoa</taxon>
        <taxon>Ecdysozoa</taxon>
        <taxon>Arthropoda</taxon>
        <taxon>Hexapoda</taxon>
        <taxon>Collembola</taxon>
        <taxon>Entomobryomorpha</taxon>
        <taxon>Isotomoidea</taxon>
        <taxon>Isotomidae</taxon>
        <taxon>Proisotominae</taxon>
        <taxon>Folsomia</taxon>
    </lineage>
</organism>
<dbReference type="InterPro" id="IPR009091">
    <property type="entry name" value="RCC1/BLIP-II"/>
</dbReference>
<dbReference type="OrthoDB" id="6359816at2759"/>
<dbReference type="Proteomes" id="UP000198287">
    <property type="component" value="Unassembled WGS sequence"/>
</dbReference>
<dbReference type="EMBL" id="LNIX01000012">
    <property type="protein sequence ID" value="OXA48180.1"/>
    <property type="molecule type" value="Genomic_DNA"/>
</dbReference>
<sequence length="237" mass="25951">MESSCGVIPENRLKSSAVFRNSGADGEEILKSAKLAHAAENNRGFVVTMTDETYSFFYKNTASSDCTISKIRKLYGIQVKEFFTGAGSINFALMEDGHLFSWWIEPAEDDGYEGFDADIVDPLGRYVSCSAANKMTSFCSPVLVTGSLTGVKIRQVALPGWNKTCTVGLSVGGDVHQWGSPQGRYRHASGRHWMPILIPKEHYGYQEITSIACNDRAGVALTAKGEVINKERFDKGS</sequence>
<reference evidence="1 2" key="1">
    <citation type="submission" date="2015-12" db="EMBL/GenBank/DDBJ databases">
        <title>The genome of Folsomia candida.</title>
        <authorList>
            <person name="Faddeeva A."/>
            <person name="Derks M.F."/>
            <person name="Anvar Y."/>
            <person name="Smit S."/>
            <person name="Van Straalen N."/>
            <person name="Roelofs D."/>
        </authorList>
    </citation>
    <scope>NUCLEOTIDE SEQUENCE [LARGE SCALE GENOMIC DNA]</scope>
    <source>
        <strain evidence="1 2">VU population</strain>
        <tissue evidence="1">Whole body</tissue>
    </source>
</reference>
<protein>
    <submittedName>
        <fullName evidence="1">Uncharacterized protein</fullName>
    </submittedName>
</protein>
<dbReference type="STRING" id="158441.A0A226DSY1"/>
<dbReference type="AlphaFoldDB" id="A0A226DSY1"/>
<dbReference type="Gene3D" id="2.130.10.30">
    <property type="entry name" value="Regulator of chromosome condensation 1/beta-lactamase-inhibitor protein II"/>
    <property type="match status" value="1"/>
</dbReference>
<evidence type="ECO:0000313" key="1">
    <source>
        <dbReference type="EMBL" id="OXA48180.1"/>
    </source>
</evidence>
<dbReference type="SUPFAM" id="SSF50985">
    <property type="entry name" value="RCC1/BLIP-II"/>
    <property type="match status" value="1"/>
</dbReference>
<name>A0A226DSY1_FOLCA</name>
<keyword evidence="2" id="KW-1185">Reference proteome</keyword>
<comment type="caution">
    <text evidence="1">The sequence shown here is derived from an EMBL/GenBank/DDBJ whole genome shotgun (WGS) entry which is preliminary data.</text>
</comment>
<gene>
    <name evidence="1" type="ORF">Fcan01_17474</name>
</gene>